<feature type="compositionally biased region" description="Polar residues" evidence="3">
    <location>
        <begin position="70"/>
        <end position="95"/>
    </location>
</feature>
<protein>
    <recommendedName>
        <fullName evidence="2">Vacuolar protein sorting-associated protein 51 homolog</fullName>
    </recommendedName>
</protein>
<feature type="region of interest" description="Disordered" evidence="3">
    <location>
        <begin position="306"/>
        <end position="329"/>
    </location>
</feature>
<dbReference type="GO" id="GO:0006869">
    <property type="term" value="P:lipid transport"/>
    <property type="evidence" value="ECO:0007669"/>
    <property type="project" value="UniProtKB-UniRule"/>
</dbReference>
<reference evidence="4" key="2">
    <citation type="submission" date="2023-05" db="EMBL/GenBank/DDBJ databases">
        <authorList>
            <consortium name="Lawrence Berkeley National Laboratory"/>
            <person name="Steindorff A."/>
            <person name="Hensen N."/>
            <person name="Bonometti L."/>
            <person name="Westerberg I."/>
            <person name="Brannstrom I.O."/>
            <person name="Guillou S."/>
            <person name="Cros-Aarteil S."/>
            <person name="Calhoun S."/>
            <person name="Haridas S."/>
            <person name="Kuo A."/>
            <person name="Mondo S."/>
            <person name="Pangilinan J."/>
            <person name="Riley R."/>
            <person name="Labutti K."/>
            <person name="Andreopoulos B."/>
            <person name="Lipzen A."/>
            <person name="Chen C."/>
            <person name="Yanf M."/>
            <person name="Daum C."/>
            <person name="Ng V."/>
            <person name="Clum A."/>
            <person name="Ohm R."/>
            <person name="Martin F."/>
            <person name="Silar P."/>
            <person name="Natvig D."/>
            <person name="Lalanne C."/>
            <person name="Gautier V."/>
            <person name="Ament-Velasquez S.L."/>
            <person name="Kruys A."/>
            <person name="Hutchinson M.I."/>
            <person name="Powell A.J."/>
            <person name="Barry K."/>
            <person name="Miller A.N."/>
            <person name="Grigoriev I.V."/>
            <person name="Debuchy R."/>
            <person name="Gladieux P."/>
            <person name="Thoren M.H."/>
            <person name="Johannesson H."/>
        </authorList>
    </citation>
    <scope>NUCLEOTIDE SEQUENCE</scope>
    <source>
        <strain evidence="4">CBS 359.72</strain>
    </source>
</reference>
<dbReference type="GO" id="GO:0007030">
    <property type="term" value="P:Golgi organization"/>
    <property type="evidence" value="ECO:0007669"/>
    <property type="project" value="UniProtKB-UniRule"/>
</dbReference>
<evidence type="ECO:0000256" key="2">
    <source>
        <dbReference type="RuleBase" id="RU368010"/>
    </source>
</evidence>
<keyword evidence="2" id="KW-0333">Golgi apparatus</keyword>
<feature type="compositionally biased region" description="Low complexity" evidence="3">
    <location>
        <begin position="20"/>
        <end position="49"/>
    </location>
</feature>
<sequence>MSTIASPRDPSAPFPRRANSSIITPTSSTRPSLDVPASASSSPNLNSSATGTTSQSKRSNRAALREYYNLRNTTNKPLPSTPTVEVTDSSSSQQAAVGPPPSELDSPDFDAQSYMATLLATAPLADLLKTYASVLGEMRALDAERKALVYDNYSKLIAATETIRRMRGAAQAQAQARGLGSTEGEEEGAGVQDQLGRGTASSLEGVVEGIYRRAAGLREDLRTSVAAQARAQGDGGGGQDDDEDKAARRKRTRELAREVIKVPDRLKRLVEEGKVEQAKREWETPRKLLTRWKELGIGGEDTGALIEEGDALVRETGEKDEKEGGNSTA</sequence>
<evidence type="ECO:0000313" key="5">
    <source>
        <dbReference type="Proteomes" id="UP001303647"/>
    </source>
</evidence>
<reference evidence="4" key="1">
    <citation type="journal article" date="2023" name="Mol. Phylogenet. Evol.">
        <title>Genome-scale phylogeny and comparative genomics of the fungal order Sordariales.</title>
        <authorList>
            <person name="Hensen N."/>
            <person name="Bonometti L."/>
            <person name="Westerberg I."/>
            <person name="Brannstrom I.O."/>
            <person name="Guillou S."/>
            <person name="Cros-Aarteil S."/>
            <person name="Calhoun S."/>
            <person name="Haridas S."/>
            <person name="Kuo A."/>
            <person name="Mondo S."/>
            <person name="Pangilinan J."/>
            <person name="Riley R."/>
            <person name="LaButti K."/>
            <person name="Andreopoulos B."/>
            <person name="Lipzen A."/>
            <person name="Chen C."/>
            <person name="Yan M."/>
            <person name="Daum C."/>
            <person name="Ng V."/>
            <person name="Clum A."/>
            <person name="Steindorff A."/>
            <person name="Ohm R.A."/>
            <person name="Martin F."/>
            <person name="Silar P."/>
            <person name="Natvig D.O."/>
            <person name="Lalanne C."/>
            <person name="Gautier V."/>
            <person name="Ament-Velasquez S.L."/>
            <person name="Kruys A."/>
            <person name="Hutchinson M.I."/>
            <person name="Powell A.J."/>
            <person name="Barry K."/>
            <person name="Miller A.N."/>
            <person name="Grigoriev I.V."/>
            <person name="Debuchy R."/>
            <person name="Gladieux P."/>
            <person name="Hiltunen Thoren M."/>
            <person name="Johannesson H."/>
        </authorList>
    </citation>
    <scope>NUCLEOTIDE SEQUENCE</scope>
    <source>
        <strain evidence="4">CBS 359.72</strain>
    </source>
</reference>
<comment type="caution">
    <text evidence="4">The sequence shown here is derived from an EMBL/GenBank/DDBJ whole genome shotgun (WGS) entry which is preliminary data.</text>
</comment>
<dbReference type="GO" id="GO:0000938">
    <property type="term" value="C:GARP complex"/>
    <property type="evidence" value="ECO:0007669"/>
    <property type="project" value="UniProtKB-UniRule"/>
</dbReference>
<dbReference type="Pfam" id="PF08700">
    <property type="entry name" value="VPS51_Exo84_N"/>
    <property type="match status" value="1"/>
</dbReference>
<comment type="similarity">
    <text evidence="1 2">Belongs to the VPS51 family.</text>
</comment>
<dbReference type="GO" id="GO:0048193">
    <property type="term" value="P:Golgi vesicle transport"/>
    <property type="evidence" value="ECO:0007669"/>
    <property type="project" value="TreeGrafter"/>
</dbReference>
<dbReference type="EMBL" id="MU857617">
    <property type="protein sequence ID" value="KAK4249986.1"/>
    <property type="molecule type" value="Genomic_DNA"/>
</dbReference>
<dbReference type="PANTHER" id="PTHR15954:SF4">
    <property type="entry name" value="VACUOLAR PROTEIN SORTING-ASSOCIATED PROTEIN 51 HOMOLOG"/>
    <property type="match status" value="1"/>
</dbReference>
<dbReference type="GO" id="GO:0005829">
    <property type="term" value="C:cytosol"/>
    <property type="evidence" value="ECO:0007669"/>
    <property type="project" value="GOC"/>
</dbReference>
<comment type="subunit">
    <text evidence="2">Component of the Golgi-associated retrograde protein (GARP) complex.</text>
</comment>
<dbReference type="GO" id="GO:0032456">
    <property type="term" value="P:endocytic recycling"/>
    <property type="evidence" value="ECO:0007669"/>
    <property type="project" value="TreeGrafter"/>
</dbReference>
<evidence type="ECO:0000256" key="1">
    <source>
        <dbReference type="ARBA" id="ARBA00006080"/>
    </source>
</evidence>
<gene>
    <name evidence="4" type="ORF">C7999DRAFT_29453</name>
</gene>
<proteinExistence type="inferred from homology"/>
<name>A0AAN7CY28_9PEZI</name>
<comment type="subcellular location">
    <subcellularLocation>
        <location evidence="2">Golgi apparatus</location>
        <location evidence="2">trans-Golgi network</location>
    </subcellularLocation>
</comment>
<keyword evidence="5" id="KW-1185">Reference proteome</keyword>
<organism evidence="4 5">
    <name type="scientific">Corynascus novoguineensis</name>
    <dbReference type="NCBI Taxonomy" id="1126955"/>
    <lineage>
        <taxon>Eukaryota</taxon>
        <taxon>Fungi</taxon>
        <taxon>Dikarya</taxon>
        <taxon>Ascomycota</taxon>
        <taxon>Pezizomycotina</taxon>
        <taxon>Sordariomycetes</taxon>
        <taxon>Sordariomycetidae</taxon>
        <taxon>Sordariales</taxon>
        <taxon>Chaetomiaceae</taxon>
        <taxon>Corynascus</taxon>
    </lineage>
</organism>
<accession>A0AAN7CY28</accession>
<dbReference type="InterPro" id="IPR014812">
    <property type="entry name" value="Vps51"/>
</dbReference>
<keyword evidence="2" id="KW-0653">Protein transport</keyword>
<dbReference type="AlphaFoldDB" id="A0AAN7CY28"/>
<keyword evidence="2" id="KW-0445">Lipid transport</keyword>
<keyword evidence="2" id="KW-0813">Transport</keyword>
<dbReference type="GO" id="GO:0015031">
    <property type="term" value="P:protein transport"/>
    <property type="evidence" value="ECO:0007669"/>
    <property type="project" value="UniProtKB-UniRule"/>
</dbReference>
<dbReference type="GO" id="GO:0016020">
    <property type="term" value="C:membrane"/>
    <property type="evidence" value="ECO:0007669"/>
    <property type="project" value="TreeGrafter"/>
</dbReference>
<evidence type="ECO:0000256" key="3">
    <source>
        <dbReference type="SAM" id="MobiDB-lite"/>
    </source>
</evidence>
<feature type="region of interest" description="Disordered" evidence="3">
    <location>
        <begin position="1"/>
        <end position="109"/>
    </location>
</feature>
<dbReference type="PANTHER" id="PTHR15954">
    <property type="entry name" value="VACUOLAR PROTEIN SORTING-ASSOCIATED PROTEIN 51 HOMOLOG"/>
    <property type="match status" value="1"/>
</dbReference>
<feature type="compositionally biased region" description="Basic and acidic residues" evidence="3">
    <location>
        <begin position="311"/>
        <end position="329"/>
    </location>
</feature>
<feature type="region of interest" description="Disordered" evidence="3">
    <location>
        <begin position="174"/>
        <end position="197"/>
    </location>
</feature>
<dbReference type="GO" id="GO:0042147">
    <property type="term" value="P:retrograde transport, endosome to Golgi"/>
    <property type="evidence" value="ECO:0007669"/>
    <property type="project" value="UniProtKB-UniRule"/>
</dbReference>
<feature type="region of interest" description="Disordered" evidence="3">
    <location>
        <begin position="226"/>
        <end position="250"/>
    </location>
</feature>
<dbReference type="Proteomes" id="UP001303647">
    <property type="component" value="Unassembled WGS sequence"/>
</dbReference>
<comment type="function">
    <text evidence="2">Acts as component of the GARP complex that is involved in retrograde transport from early and late endosomes to the trans-Golgi network (TGN).</text>
</comment>
<dbReference type="GO" id="GO:1990745">
    <property type="term" value="C:EARP complex"/>
    <property type="evidence" value="ECO:0007669"/>
    <property type="project" value="TreeGrafter"/>
</dbReference>
<evidence type="ECO:0000313" key="4">
    <source>
        <dbReference type="EMBL" id="KAK4249986.1"/>
    </source>
</evidence>